<organism evidence="3 4">
    <name type="scientific">Symbiodinium microadriaticum</name>
    <name type="common">Dinoflagellate</name>
    <name type="synonym">Zooxanthella microadriatica</name>
    <dbReference type="NCBI Taxonomy" id="2951"/>
    <lineage>
        <taxon>Eukaryota</taxon>
        <taxon>Sar</taxon>
        <taxon>Alveolata</taxon>
        <taxon>Dinophyceae</taxon>
        <taxon>Suessiales</taxon>
        <taxon>Symbiodiniaceae</taxon>
        <taxon>Symbiodinium</taxon>
    </lineage>
</organism>
<evidence type="ECO:0000313" key="3">
    <source>
        <dbReference type="EMBL" id="OLP99902.1"/>
    </source>
</evidence>
<proteinExistence type="predicted"/>
<dbReference type="Proteomes" id="UP000186817">
    <property type="component" value="Unassembled WGS sequence"/>
</dbReference>
<dbReference type="OrthoDB" id="10506713at2759"/>
<dbReference type="EMBL" id="LSRX01000346">
    <property type="protein sequence ID" value="OLP99902.1"/>
    <property type="molecule type" value="Genomic_DNA"/>
</dbReference>
<comment type="caution">
    <text evidence="3">The sequence shown here is derived from an EMBL/GenBank/DDBJ whole genome shotgun (WGS) entry which is preliminary data.</text>
</comment>
<evidence type="ECO:0000256" key="2">
    <source>
        <dbReference type="SAM" id="MobiDB-lite"/>
    </source>
</evidence>
<sequence>MPSTSISVTMETAALNLLCCGMTLQERMTPSIADAEALQKPAARCCGGVSGILKGTAARASRAARQLERLEHLADGLCLLGRRERLSGEQRVALERQLIRRKQEGPLQAPAAKALRGGRRCRSERRSSASPLSTSRAKRSEAARTAKRGPSAAAEKRGALRPCRRLDKDLQAAGGGRRPPGLGMKCSRGFVSYYAVVGCDSLVFRGRCLRNREEAMSQLQLLRRLKLSICQGDGSFEERVSAAVAGLDEKEKSPRDNSAEGLTVAVRSATQHWLGRDLHTPSRPLTEIQSVLEARQRLQAVRGPANHGGRGLLRGVLKPKLQATRRTAWERLKSPLGSYINDNGIVKARLRSEYLEICASMPGCDVRRYAATVAARESKCAAQREREEALARRRALRRAEHQAQERERKQLKQQRLLLRAEKAEAAAERRELRLFVQLERLLRRWRPYPAKAVTWDCRQSQRQHSTEAA</sequence>
<gene>
    <name evidence="3" type="ORF">AK812_SmicGene17496</name>
</gene>
<reference evidence="3 4" key="1">
    <citation type="submission" date="2016-02" db="EMBL/GenBank/DDBJ databases">
        <title>Genome analysis of coral dinoflagellate symbionts highlights evolutionary adaptations to a symbiotic lifestyle.</title>
        <authorList>
            <person name="Aranda M."/>
            <person name="Li Y."/>
            <person name="Liew Y.J."/>
            <person name="Baumgarten S."/>
            <person name="Simakov O."/>
            <person name="Wilson M."/>
            <person name="Piel J."/>
            <person name="Ashoor H."/>
            <person name="Bougouffa S."/>
            <person name="Bajic V.B."/>
            <person name="Ryu T."/>
            <person name="Ravasi T."/>
            <person name="Bayer T."/>
            <person name="Micklem G."/>
            <person name="Kim H."/>
            <person name="Bhak J."/>
            <person name="Lajeunesse T.C."/>
            <person name="Voolstra C.R."/>
        </authorList>
    </citation>
    <scope>NUCLEOTIDE SEQUENCE [LARGE SCALE GENOMIC DNA]</scope>
    <source>
        <strain evidence="3 4">CCMP2467</strain>
    </source>
</reference>
<name>A0A1Q9DXJ9_SYMMI</name>
<accession>A0A1Q9DXJ9</accession>
<keyword evidence="4" id="KW-1185">Reference proteome</keyword>
<dbReference type="AlphaFoldDB" id="A0A1Q9DXJ9"/>
<feature type="coiled-coil region" evidence="1">
    <location>
        <begin position="386"/>
        <end position="431"/>
    </location>
</feature>
<evidence type="ECO:0000313" key="4">
    <source>
        <dbReference type="Proteomes" id="UP000186817"/>
    </source>
</evidence>
<feature type="region of interest" description="Disordered" evidence="2">
    <location>
        <begin position="105"/>
        <end position="160"/>
    </location>
</feature>
<protein>
    <submittedName>
        <fullName evidence="3">Uncharacterized protein</fullName>
    </submittedName>
</protein>
<evidence type="ECO:0000256" key="1">
    <source>
        <dbReference type="SAM" id="Coils"/>
    </source>
</evidence>
<keyword evidence="1" id="KW-0175">Coiled coil</keyword>